<comment type="caution">
    <text evidence="2">The sequence shown here is derived from an EMBL/GenBank/DDBJ whole genome shotgun (WGS) entry which is preliminary data.</text>
</comment>
<dbReference type="EMBL" id="JAAMPU010000067">
    <property type="protein sequence ID" value="NMH26455.1"/>
    <property type="molecule type" value="Genomic_DNA"/>
</dbReference>
<protein>
    <submittedName>
        <fullName evidence="2">T9SS type A sorting domain-containing protein</fullName>
    </submittedName>
</protein>
<name>A0A972FJP6_9FLAO</name>
<evidence type="ECO:0000313" key="2">
    <source>
        <dbReference type="EMBL" id="NMH26455.1"/>
    </source>
</evidence>
<keyword evidence="3" id="KW-1185">Reference proteome</keyword>
<evidence type="ECO:0000256" key="1">
    <source>
        <dbReference type="ARBA" id="ARBA00022729"/>
    </source>
</evidence>
<keyword evidence="1" id="KW-0732">Signal</keyword>
<proteinExistence type="predicted"/>
<dbReference type="Proteomes" id="UP000712080">
    <property type="component" value="Unassembled WGS sequence"/>
</dbReference>
<sequence>YFVVAPNPCQTGTSVNLIDPNVTPPPGSGTVELYTIYGTLLYSTSMSSYSVGLYMGNYPGNTTYVVKITVGSHVETHTLIKS</sequence>
<evidence type="ECO:0000313" key="3">
    <source>
        <dbReference type="Proteomes" id="UP000712080"/>
    </source>
</evidence>
<accession>A0A972FJP6</accession>
<organism evidence="2 3">
    <name type="scientific">Flavobacterium silvaticum</name>
    <dbReference type="NCBI Taxonomy" id="1852020"/>
    <lineage>
        <taxon>Bacteria</taxon>
        <taxon>Pseudomonadati</taxon>
        <taxon>Bacteroidota</taxon>
        <taxon>Flavobacteriia</taxon>
        <taxon>Flavobacteriales</taxon>
        <taxon>Flavobacteriaceae</taxon>
        <taxon>Flavobacterium</taxon>
    </lineage>
</organism>
<dbReference type="InterPro" id="IPR026444">
    <property type="entry name" value="Secre_tail"/>
</dbReference>
<dbReference type="NCBIfam" id="TIGR04183">
    <property type="entry name" value="Por_Secre_tail"/>
    <property type="match status" value="1"/>
</dbReference>
<dbReference type="RefSeq" id="WP_169525301.1">
    <property type="nucleotide sequence ID" value="NZ_JAAMPU010000067.1"/>
</dbReference>
<gene>
    <name evidence="2" type="ORF">G6047_00260</name>
</gene>
<reference evidence="2" key="1">
    <citation type="submission" date="2020-02" db="EMBL/GenBank/DDBJ databases">
        <title>Flavobacterium sp. genome.</title>
        <authorList>
            <person name="Jung H.S."/>
            <person name="Baek J.H."/>
            <person name="Jeon C.O."/>
        </authorList>
    </citation>
    <scope>NUCLEOTIDE SEQUENCE</scope>
    <source>
        <strain evidence="2">SE-s28</strain>
    </source>
</reference>
<dbReference type="AlphaFoldDB" id="A0A972FJP6"/>
<feature type="non-terminal residue" evidence="2">
    <location>
        <position position="1"/>
    </location>
</feature>